<dbReference type="PANTHER" id="PTHR42718:SF46">
    <property type="entry name" value="BLR6921 PROTEIN"/>
    <property type="match status" value="1"/>
</dbReference>
<evidence type="ECO:0000256" key="7">
    <source>
        <dbReference type="SAM" id="Phobius"/>
    </source>
</evidence>
<keyword evidence="4 7" id="KW-0812">Transmembrane</keyword>
<feature type="domain" description="Major facilitator superfamily (MFS) profile" evidence="8">
    <location>
        <begin position="18"/>
        <end position="468"/>
    </location>
</feature>
<sequence length="471" mass="47379">MSTATSAVPVSARPSPRLLACLSLSMLLPSLGASVANVALPTLAQAFDARFQDVQWVVLAYLLAITTLIVSVGRLGDLLGRRRLMLAGIGLFTVGSLACGAAPGLGGLIAARAVQGLGAAIMMALTLAFASDAVSKEKTGRVMGLLGTMSAVGTALGPTLGGLLIGGWGWPSIFLINLPLGVLAFALAWRYLPRDETRPAQARARFDVRGSALLACAVAAYALAMTAGGGFGQTSAALLAAAVLAGVAFVRGQARSASPLIRLALFRQPALGAGVATNGLVSTVMMTTLVVGPFYLAGALGLDAARTGLVMSCGPVVAALAGVPAGLAVDRYGAQRVMQAGLLAMTLGAALLPWVPASVGMAGYIAPLAIITSGYALFQAANSSVVMASAQPDQRGAVSGLLNLSRNLGFITGASLMGAVFAWAAGADDMRMASPAALAAGMRWTYALAVALLLTALAAAARGRQHARVPA</sequence>
<dbReference type="GO" id="GO:0022857">
    <property type="term" value="F:transmembrane transporter activity"/>
    <property type="evidence" value="ECO:0007669"/>
    <property type="project" value="InterPro"/>
</dbReference>
<dbReference type="RefSeq" id="WP_244976606.1">
    <property type="nucleotide sequence ID" value="NZ_CADILD010000001.1"/>
</dbReference>
<gene>
    <name evidence="9" type="primary">ribZ_1</name>
    <name evidence="9" type="ORF">LMG1861_00876</name>
</gene>
<evidence type="ECO:0000256" key="2">
    <source>
        <dbReference type="ARBA" id="ARBA00022448"/>
    </source>
</evidence>
<feature type="transmembrane region" description="Helical" evidence="7">
    <location>
        <begin position="109"/>
        <end position="130"/>
    </location>
</feature>
<feature type="transmembrane region" description="Helical" evidence="7">
    <location>
        <begin position="336"/>
        <end position="355"/>
    </location>
</feature>
<dbReference type="SUPFAM" id="SSF103473">
    <property type="entry name" value="MFS general substrate transporter"/>
    <property type="match status" value="1"/>
</dbReference>
<keyword evidence="6 7" id="KW-0472">Membrane</keyword>
<keyword evidence="2" id="KW-0813">Transport</keyword>
<dbReference type="PROSITE" id="PS50850">
    <property type="entry name" value="MFS"/>
    <property type="match status" value="1"/>
</dbReference>
<feature type="transmembrane region" description="Helical" evidence="7">
    <location>
        <begin position="56"/>
        <end position="72"/>
    </location>
</feature>
<evidence type="ECO:0000313" key="10">
    <source>
        <dbReference type="Proteomes" id="UP000494105"/>
    </source>
</evidence>
<evidence type="ECO:0000256" key="5">
    <source>
        <dbReference type="ARBA" id="ARBA00022989"/>
    </source>
</evidence>
<feature type="transmembrane region" description="Helical" evidence="7">
    <location>
        <begin position="444"/>
        <end position="461"/>
    </location>
</feature>
<evidence type="ECO:0000256" key="3">
    <source>
        <dbReference type="ARBA" id="ARBA00022475"/>
    </source>
</evidence>
<evidence type="ECO:0000313" key="9">
    <source>
        <dbReference type="EMBL" id="CAB3833057.1"/>
    </source>
</evidence>
<feature type="transmembrane region" description="Helical" evidence="7">
    <location>
        <begin position="230"/>
        <end position="250"/>
    </location>
</feature>
<feature type="transmembrane region" description="Helical" evidence="7">
    <location>
        <begin position="308"/>
        <end position="329"/>
    </location>
</feature>
<reference evidence="9 10" key="1">
    <citation type="submission" date="2020-04" db="EMBL/GenBank/DDBJ databases">
        <authorList>
            <person name="De Canck E."/>
        </authorList>
    </citation>
    <scope>NUCLEOTIDE SEQUENCE [LARGE SCALE GENOMIC DNA]</scope>
    <source>
        <strain evidence="9 10">LMG 1861</strain>
    </source>
</reference>
<dbReference type="InterPro" id="IPR036259">
    <property type="entry name" value="MFS_trans_sf"/>
</dbReference>
<dbReference type="Gene3D" id="1.20.1250.20">
    <property type="entry name" value="MFS general substrate transporter like domains"/>
    <property type="match status" value="1"/>
</dbReference>
<keyword evidence="5 7" id="KW-1133">Transmembrane helix</keyword>
<dbReference type="Pfam" id="PF07690">
    <property type="entry name" value="MFS_1"/>
    <property type="match status" value="1"/>
</dbReference>
<name>A0A6S7CIK9_9BURK</name>
<dbReference type="InterPro" id="IPR011701">
    <property type="entry name" value="MFS"/>
</dbReference>
<dbReference type="PANTHER" id="PTHR42718">
    <property type="entry name" value="MAJOR FACILITATOR SUPERFAMILY MULTIDRUG TRANSPORTER MFSC"/>
    <property type="match status" value="1"/>
</dbReference>
<dbReference type="Proteomes" id="UP000494105">
    <property type="component" value="Unassembled WGS sequence"/>
</dbReference>
<protein>
    <submittedName>
        <fullName evidence="9">Riboflavin transporter RibZ</fullName>
    </submittedName>
</protein>
<feature type="transmembrane region" description="Helical" evidence="7">
    <location>
        <begin position="142"/>
        <end position="166"/>
    </location>
</feature>
<feature type="transmembrane region" description="Helical" evidence="7">
    <location>
        <begin position="84"/>
        <end position="103"/>
    </location>
</feature>
<accession>A0A6S7CIK9</accession>
<keyword evidence="3" id="KW-1003">Cell membrane</keyword>
<feature type="transmembrane region" description="Helical" evidence="7">
    <location>
        <begin position="172"/>
        <end position="192"/>
    </location>
</feature>
<dbReference type="Gene3D" id="1.20.1720.10">
    <property type="entry name" value="Multidrug resistance protein D"/>
    <property type="match status" value="1"/>
</dbReference>
<dbReference type="AlphaFoldDB" id="A0A6S7CIK9"/>
<organism evidence="9 10">
    <name type="scientific">Achromobacter piechaudii</name>
    <dbReference type="NCBI Taxonomy" id="72556"/>
    <lineage>
        <taxon>Bacteria</taxon>
        <taxon>Pseudomonadati</taxon>
        <taxon>Pseudomonadota</taxon>
        <taxon>Betaproteobacteria</taxon>
        <taxon>Burkholderiales</taxon>
        <taxon>Alcaligenaceae</taxon>
        <taxon>Achromobacter</taxon>
    </lineage>
</organism>
<dbReference type="PRINTS" id="PR01036">
    <property type="entry name" value="TCRTETB"/>
</dbReference>
<feature type="transmembrane region" description="Helical" evidence="7">
    <location>
        <begin position="271"/>
        <end position="296"/>
    </location>
</feature>
<feature type="transmembrane region" description="Helical" evidence="7">
    <location>
        <begin position="204"/>
        <end position="224"/>
    </location>
</feature>
<evidence type="ECO:0000259" key="8">
    <source>
        <dbReference type="PROSITE" id="PS50850"/>
    </source>
</evidence>
<evidence type="ECO:0000256" key="4">
    <source>
        <dbReference type="ARBA" id="ARBA00022692"/>
    </source>
</evidence>
<dbReference type="InterPro" id="IPR020846">
    <property type="entry name" value="MFS_dom"/>
</dbReference>
<evidence type="ECO:0000256" key="1">
    <source>
        <dbReference type="ARBA" id="ARBA00004651"/>
    </source>
</evidence>
<evidence type="ECO:0000256" key="6">
    <source>
        <dbReference type="ARBA" id="ARBA00023136"/>
    </source>
</evidence>
<proteinExistence type="predicted"/>
<dbReference type="CDD" id="cd17321">
    <property type="entry name" value="MFS_MMR_MDR_like"/>
    <property type="match status" value="1"/>
</dbReference>
<feature type="transmembrane region" description="Helical" evidence="7">
    <location>
        <begin position="404"/>
        <end position="424"/>
    </location>
</feature>
<dbReference type="GO" id="GO:0005886">
    <property type="term" value="C:plasma membrane"/>
    <property type="evidence" value="ECO:0007669"/>
    <property type="project" value="UniProtKB-SubCell"/>
</dbReference>
<comment type="subcellular location">
    <subcellularLocation>
        <location evidence="1">Cell membrane</location>
        <topology evidence="1">Multi-pass membrane protein</topology>
    </subcellularLocation>
</comment>
<dbReference type="EMBL" id="CADILD010000001">
    <property type="protein sequence ID" value="CAB3833057.1"/>
    <property type="molecule type" value="Genomic_DNA"/>
</dbReference>